<evidence type="ECO:0000256" key="1">
    <source>
        <dbReference type="SAM" id="Phobius"/>
    </source>
</evidence>
<dbReference type="AlphaFoldDB" id="A0AA39M358"/>
<comment type="caution">
    <text evidence="2">The sequence shown here is derived from an EMBL/GenBank/DDBJ whole genome shotgun (WGS) entry which is preliminary data.</text>
</comment>
<keyword evidence="1" id="KW-1133">Transmembrane helix</keyword>
<proteinExistence type="predicted"/>
<evidence type="ECO:0000313" key="3">
    <source>
        <dbReference type="Proteomes" id="UP001175271"/>
    </source>
</evidence>
<feature type="transmembrane region" description="Helical" evidence="1">
    <location>
        <begin position="55"/>
        <end position="73"/>
    </location>
</feature>
<feature type="transmembrane region" description="Helical" evidence="1">
    <location>
        <begin position="23"/>
        <end position="43"/>
    </location>
</feature>
<name>A0AA39M358_9BILA</name>
<protein>
    <submittedName>
        <fullName evidence="2">Uncharacterized protein</fullName>
    </submittedName>
</protein>
<keyword evidence="1" id="KW-0472">Membrane</keyword>
<dbReference type="Proteomes" id="UP001175271">
    <property type="component" value="Unassembled WGS sequence"/>
</dbReference>
<organism evidence="2 3">
    <name type="scientific">Steinernema hermaphroditum</name>
    <dbReference type="NCBI Taxonomy" id="289476"/>
    <lineage>
        <taxon>Eukaryota</taxon>
        <taxon>Metazoa</taxon>
        <taxon>Ecdysozoa</taxon>
        <taxon>Nematoda</taxon>
        <taxon>Chromadorea</taxon>
        <taxon>Rhabditida</taxon>
        <taxon>Tylenchina</taxon>
        <taxon>Panagrolaimomorpha</taxon>
        <taxon>Strongyloidoidea</taxon>
        <taxon>Steinernematidae</taxon>
        <taxon>Steinernema</taxon>
    </lineage>
</organism>
<keyword evidence="3" id="KW-1185">Reference proteome</keyword>
<reference evidence="2" key="1">
    <citation type="submission" date="2023-06" db="EMBL/GenBank/DDBJ databases">
        <title>Genomic analysis of the entomopathogenic nematode Steinernema hermaphroditum.</title>
        <authorList>
            <person name="Schwarz E.M."/>
            <person name="Heppert J.K."/>
            <person name="Baniya A."/>
            <person name="Schwartz H.T."/>
            <person name="Tan C.-H."/>
            <person name="Antoshechkin I."/>
            <person name="Sternberg P.W."/>
            <person name="Goodrich-Blair H."/>
            <person name="Dillman A.R."/>
        </authorList>
    </citation>
    <scope>NUCLEOTIDE SEQUENCE</scope>
    <source>
        <strain evidence="2">PS9179</strain>
        <tissue evidence="2">Whole animal</tissue>
    </source>
</reference>
<accession>A0AA39M358</accession>
<dbReference type="EMBL" id="JAUCMV010000002">
    <property type="protein sequence ID" value="KAK0419013.1"/>
    <property type="molecule type" value="Genomic_DNA"/>
</dbReference>
<gene>
    <name evidence="2" type="ORF">QR680_013904</name>
</gene>
<sequence>MSTATSTAPLNKPSKANESSSPLIWGLLIGINVVTALLSYGNLTWLDNKYSKQMRGIMGLLLLISAFLLFSQVKQPEPSDDEKEE</sequence>
<evidence type="ECO:0000313" key="2">
    <source>
        <dbReference type="EMBL" id="KAK0419013.1"/>
    </source>
</evidence>
<keyword evidence="1" id="KW-0812">Transmembrane</keyword>